<sequence>MSRVAATETAADLVGRAYELSRIDEMVHRLAAGRGSLVLLLGETGMGRTSLLHESIVRAGREVPQVRAIHIPTGILRPDSVQAMSTILSTSTAAPPSTDLLVSALGGSDRINLESPELVEAAVAVVRAETAERPLIVTLDDLPFQDETALRALTSLAAAIATMPIMVVVTCRDMPSRAYESSPVGPLWVHRLAPLSRGDAVKIVRQVAGTHVPLSVAASVGRLTGGNPGDLRQVCALLDDGVLGGTVPLPDPLPGTPTSAAVYGPWWRSLHQDDRSFVLHAALAIAPEHASLAHRATPGSSPLLGPDGRPVFDQTGGRLGFRTPRLASAVLALTSAVEVRDAHASLSLAAPEGAPERRWHHLLAGGALSHEDLAALTGIAERALSRGELALVQRVAAGVATIASPGDIPAELKVVAGLAALYSGIPGSAAAWLSDAAAAATDPGEEYTALASLILARTYRDCAIPAAVADAAIARLESRAPARAASLASFVARLAHHHGDRCAPSYLERAEALGARAAEPGATAGVPRDHDDLARELPLTRNLLRHGAPGGTSPLEPVPAEPWTALLSRRPPTDVVGWTLALDNVAMLVQAGAWEEARAAVADLHSQIRHFPAPLLAASVSVLAMQLHLALLEVHRAEDIARSARADALPLHLPFLGEGLCLVAQVADLRDRRAEAAEWLTDASSWVQRCGDPPAKAAALAGAHGLHAWLEGRSAEAAVALGRARWAGVAEGASVSALVLSDLRLRDERLPTWNGRKGGEAQGRSRAPREPEHDDIGVTLDELVKVADRDLVAWVAHAAVAVQHTFSLGQQGVALELMALRLGRISTGSHADQVVALGNTSPPADRDEHRQQLLLWARERYRASGALALAARAEREVARLSRAGAGRALTQLSAQEQQVAEMVRQGASNKQIASALFISVRTVELRLTTLYRKFGIRSRRELRDIPFETAAQH</sequence>
<comment type="caution">
    <text evidence="6">The sequence shown here is derived from an EMBL/GenBank/DDBJ whole genome shotgun (WGS) entry which is preliminary data.</text>
</comment>
<evidence type="ECO:0000313" key="7">
    <source>
        <dbReference type="Proteomes" id="UP000429644"/>
    </source>
</evidence>
<dbReference type="PANTHER" id="PTHR44688">
    <property type="entry name" value="DNA-BINDING TRANSCRIPTIONAL ACTIVATOR DEVR_DOSR"/>
    <property type="match status" value="1"/>
</dbReference>
<dbReference type="SMART" id="SM00421">
    <property type="entry name" value="HTH_LUXR"/>
    <property type="match status" value="1"/>
</dbReference>
<dbReference type="AlphaFoldDB" id="A0A7J9UTX2"/>
<dbReference type="CDD" id="cd06170">
    <property type="entry name" value="LuxR_C_like"/>
    <property type="match status" value="1"/>
</dbReference>
<dbReference type="GO" id="GO:0006355">
    <property type="term" value="P:regulation of DNA-templated transcription"/>
    <property type="evidence" value="ECO:0007669"/>
    <property type="project" value="InterPro"/>
</dbReference>
<dbReference type="Pfam" id="PF13191">
    <property type="entry name" value="AAA_16"/>
    <property type="match status" value="1"/>
</dbReference>
<keyword evidence="1" id="KW-0805">Transcription regulation</keyword>
<evidence type="ECO:0000256" key="1">
    <source>
        <dbReference type="ARBA" id="ARBA00023015"/>
    </source>
</evidence>
<evidence type="ECO:0000259" key="5">
    <source>
        <dbReference type="PROSITE" id="PS50043"/>
    </source>
</evidence>
<keyword evidence="7" id="KW-1185">Reference proteome</keyword>
<dbReference type="GO" id="GO:0003677">
    <property type="term" value="F:DNA binding"/>
    <property type="evidence" value="ECO:0007669"/>
    <property type="project" value="UniProtKB-KW"/>
</dbReference>
<dbReference type="Gene3D" id="1.10.10.10">
    <property type="entry name" value="Winged helix-like DNA-binding domain superfamily/Winged helix DNA-binding domain"/>
    <property type="match status" value="1"/>
</dbReference>
<feature type="non-terminal residue" evidence="6">
    <location>
        <position position="1"/>
    </location>
</feature>
<dbReference type="InterPro" id="IPR036388">
    <property type="entry name" value="WH-like_DNA-bd_sf"/>
</dbReference>
<dbReference type="SUPFAM" id="SSF52540">
    <property type="entry name" value="P-loop containing nucleoside triphosphate hydrolases"/>
    <property type="match status" value="1"/>
</dbReference>
<dbReference type="InterPro" id="IPR000792">
    <property type="entry name" value="Tscrpt_reg_LuxR_C"/>
</dbReference>
<keyword evidence="3" id="KW-0804">Transcription</keyword>
<name>A0A7J9UTX2_9MICO</name>
<evidence type="ECO:0000313" key="6">
    <source>
        <dbReference type="EMBL" id="MPV88079.1"/>
    </source>
</evidence>
<feature type="region of interest" description="Disordered" evidence="4">
    <location>
        <begin position="751"/>
        <end position="773"/>
    </location>
</feature>
<proteinExistence type="predicted"/>
<protein>
    <submittedName>
        <fullName evidence="6">AAA family ATPase</fullName>
    </submittedName>
</protein>
<dbReference type="RefSeq" id="WP_152230722.1">
    <property type="nucleotide sequence ID" value="NZ_BAAAOT010000003.1"/>
</dbReference>
<dbReference type="InterPro" id="IPR041664">
    <property type="entry name" value="AAA_16"/>
</dbReference>
<gene>
    <name evidence="6" type="ORF">GB882_05315</name>
</gene>
<dbReference type="PANTHER" id="PTHR44688:SF16">
    <property type="entry name" value="DNA-BINDING TRANSCRIPTIONAL ACTIVATOR DEVR_DOSR"/>
    <property type="match status" value="1"/>
</dbReference>
<dbReference type="InterPro" id="IPR027417">
    <property type="entry name" value="P-loop_NTPase"/>
</dbReference>
<dbReference type="InterPro" id="IPR016032">
    <property type="entry name" value="Sig_transdc_resp-reg_C-effctor"/>
</dbReference>
<reference evidence="6 7" key="1">
    <citation type="submission" date="2019-10" db="EMBL/GenBank/DDBJ databases">
        <title>Georgenia wutianyii sp. nov. and Georgenia yuyongxinii sp. nov. isolated from plateau pika (Ochotona curzoniae) in the Qinghai-Tibet plateau of China.</title>
        <authorList>
            <person name="Tian Z."/>
        </authorList>
    </citation>
    <scope>NUCLEOTIDE SEQUENCE [LARGE SCALE GENOMIC DNA]</scope>
    <source>
        <strain evidence="6 7">JCM 15130</strain>
    </source>
</reference>
<feature type="domain" description="HTH luxR-type" evidence="5">
    <location>
        <begin position="885"/>
        <end position="950"/>
    </location>
</feature>
<evidence type="ECO:0000256" key="3">
    <source>
        <dbReference type="ARBA" id="ARBA00023163"/>
    </source>
</evidence>
<dbReference type="SUPFAM" id="SSF46894">
    <property type="entry name" value="C-terminal effector domain of the bipartite response regulators"/>
    <property type="match status" value="1"/>
</dbReference>
<accession>A0A7J9UTX2</accession>
<evidence type="ECO:0000256" key="2">
    <source>
        <dbReference type="ARBA" id="ARBA00023125"/>
    </source>
</evidence>
<dbReference type="PROSITE" id="PS50043">
    <property type="entry name" value="HTH_LUXR_2"/>
    <property type="match status" value="1"/>
</dbReference>
<organism evidence="6 7">
    <name type="scientific">Georgenia ruanii</name>
    <dbReference type="NCBI Taxonomy" id="348442"/>
    <lineage>
        <taxon>Bacteria</taxon>
        <taxon>Bacillati</taxon>
        <taxon>Actinomycetota</taxon>
        <taxon>Actinomycetes</taxon>
        <taxon>Micrococcales</taxon>
        <taxon>Bogoriellaceae</taxon>
        <taxon>Georgenia</taxon>
    </lineage>
</organism>
<dbReference type="EMBL" id="WHPD01001164">
    <property type="protein sequence ID" value="MPV88079.1"/>
    <property type="molecule type" value="Genomic_DNA"/>
</dbReference>
<dbReference type="Proteomes" id="UP000429644">
    <property type="component" value="Unassembled WGS sequence"/>
</dbReference>
<dbReference type="PRINTS" id="PR00038">
    <property type="entry name" value="HTHLUXR"/>
</dbReference>
<dbReference type="OrthoDB" id="5476461at2"/>
<dbReference type="Pfam" id="PF00196">
    <property type="entry name" value="GerE"/>
    <property type="match status" value="1"/>
</dbReference>
<evidence type="ECO:0000256" key="4">
    <source>
        <dbReference type="SAM" id="MobiDB-lite"/>
    </source>
</evidence>
<keyword evidence="2" id="KW-0238">DNA-binding</keyword>